<gene>
    <name evidence="3" type="ORF">KO481_34740</name>
</gene>
<dbReference type="PANTHER" id="PTHR34846:SF5">
    <property type="entry name" value="CARBOXYMUCONOLACTONE DECARBOXYLASE-LIKE DOMAIN-CONTAINING PROTEIN"/>
    <property type="match status" value="1"/>
</dbReference>
<sequence length="188" mass="21105">MTVKIPRPTSPRITPLPPRGRDIEAKSEIDKLGSSGTDNTFDTLSRHPRLLSTWMPFSAWLAVESELPPRLRELSMMRTGWHCRSEYEFGQHAVLGRKVGVTDEEIARVKEGPDAVGWSEEEAALLRAADELHEDACISDETWAVLSKHFTERQLIEVPFLAGQYHLVAYILNSLGIEREPGLPGFDA</sequence>
<dbReference type="Gene3D" id="1.20.1290.10">
    <property type="entry name" value="AhpD-like"/>
    <property type="match status" value="1"/>
</dbReference>
<dbReference type="Pfam" id="PF02627">
    <property type="entry name" value="CMD"/>
    <property type="match status" value="1"/>
</dbReference>
<feature type="domain" description="Carboxymuconolactone decarboxylase-like" evidence="2">
    <location>
        <begin position="50"/>
        <end position="131"/>
    </location>
</feature>
<dbReference type="InterPro" id="IPR029032">
    <property type="entry name" value="AhpD-like"/>
</dbReference>
<evidence type="ECO:0000259" key="2">
    <source>
        <dbReference type="Pfam" id="PF02627"/>
    </source>
</evidence>
<evidence type="ECO:0000313" key="3">
    <source>
        <dbReference type="EMBL" id="MBU3066662.1"/>
    </source>
</evidence>
<name>A0ABS6B8N0_9NOCA</name>
<dbReference type="RefSeq" id="WP_215922732.1">
    <property type="nucleotide sequence ID" value="NZ_JAHKNI010000015.1"/>
</dbReference>
<feature type="region of interest" description="Disordered" evidence="1">
    <location>
        <begin position="1"/>
        <end position="22"/>
    </location>
</feature>
<accession>A0ABS6B8N0</accession>
<reference evidence="3 4" key="1">
    <citation type="submission" date="2021-06" db="EMBL/GenBank/DDBJ databases">
        <title>Actinomycetes sequencing.</title>
        <authorList>
            <person name="Shan Q."/>
        </authorList>
    </citation>
    <scope>NUCLEOTIDE SEQUENCE [LARGE SCALE GENOMIC DNA]</scope>
    <source>
        <strain evidence="3 4">NEAU-G5</strain>
    </source>
</reference>
<proteinExistence type="predicted"/>
<protein>
    <submittedName>
        <fullName evidence="3">Carboxymuconolactone decarboxylase family protein</fullName>
    </submittedName>
</protein>
<dbReference type="PANTHER" id="PTHR34846">
    <property type="entry name" value="4-CARBOXYMUCONOLACTONE DECARBOXYLASE FAMILY PROTEIN (AFU_ORTHOLOGUE AFUA_6G11590)"/>
    <property type="match status" value="1"/>
</dbReference>
<evidence type="ECO:0000256" key="1">
    <source>
        <dbReference type="SAM" id="MobiDB-lite"/>
    </source>
</evidence>
<keyword evidence="4" id="KW-1185">Reference proteome</keyword>
<dbReference type="EMBL" id="JAHKNI010000015">
    <property type="protein sequence ID" value="MBU3066662.1"/>
    <property type="molecule type" value="Genomic_DNA"/>
</dbReference>
<dbReference type="SUPFAM" id="SSF69118">
    <property type="entry name" value="AhpD-like"/>
    <property type="match status" value="1"/>
</dbReference>
<comment type="caution">
    <text evidence="3">The sequence shown here is derived from an EMBL/GenBank/DDBJ whole genome shotgun (WGS) entry which is preliminary data.</text>
</comment>
<dbReference type="Proteomes" id="UP000733379">
    <property type="component" value="Unassembled WGS sequence"/>
</dbReference>
<dbReference type="InterPro" id="IPR003779">
    <property type="entry name" value="CMD-like"/>
</dbReference>
<evidence type="ECO:0000313" key="4">
    <source>
        <dbReference type="Proteomes" id="UP000733379"/>
    </source>
</evidence>
<organism evidence="3 4">
    <name type="scientific">Nocardia albiluteola</name>
    <dbReference type="NCBI Taxonomy" id="2842303"/>
    <lineage>
        <taxon>Bacteria</taxon>
        <taxon>Bacillati</taxon>
        <taxon>Actinomycetota</taxon>
        <taxon>Actinomycetes</taxon>
        <taxon>Mycobacteriales</taxon>
        <taxon>Nocardiaceae</taxon>
        <taxon>Nocardia</taxon>
    </lineage>
</organism>